<accession>F8NXQ0</accession>
<protein>
    <submittedName>
        <fullName evidence="1">Uncharacterized protein</fullName>
    </submittedName>
</protein>
<dbReference type="EMBL" id="GL945434">
    <property type="protein sequence ID" value="EGO24722.1"/>
    <property type="molecule type" value="Genomic_DNA"/>
</dbReference>
<dbReference type="Proteomes" id="UP000008064">
    <property type="component" value="Unassembled WGS sequence"/>
</dbReference>
<gene>
    <name evidence="1" type="ORF">SERLADRAFT_468436</name>
</gene>
<organism>
    <name type="scientific">Serpula lacrymans var. lacrymans (strain S7.9)</name>
    <name type="common">Dry rot fungus</name>
    <dbReference type="NCBI Taxonomy" id="578457"/>
    <lineage>
        <taxon>Eukaryota</taxon>
        <taxon>Fungi</taxon>
        <taxon>Dikarya</taxon>
        <taxon>Basidiomycota</taxon>
        <taxon>Agaricomycotina</taxon>
        <taxon>Agaricomycetes</taxon>
        <taxon>Agaricomycetidae</taxon>
        <taxon>Boletales</taxon>
        <taxon>Coniophorineae</taxon>
        <taxon>Serpulaceae</taxon>
        <taxon>Serpula</taxon>
    </lineage>
</organism>
<dbReference type="GeneID" id="18819411"/>
<evidence type="ECO:0000313" key="1">
    <source>
        <dbReference type="EMBL" id="EGO24722.1"/>
    </source>
</evidence>
<reference evidence="1" key="1">
    <citation type="submission" date="2011-04" db="EMBL/GenBank/DDBJ databases">
        <title>Evolution of plant cell wall degrading machinery underlies the functional diversity of forest fungi.</title>
        <authorList>
            <consortium name="US DOE Joint Genome Institute (JGI-PGF)"/>
            <person name="Eastwood D.C."/>
            <person name="Floudas D."/>
            <person name="Binder M."/>
            <person name="Majcherczyk A."/>
            <person name="Schneider P."/>
            <person name="Aerts A."/>
            <person name="Asiegbu F.O."/>
            <person name="Baker S.E."/>
            <person name="Barry K."/>
            <person name="Bendiksby M."/>
            <person name="Blumentritt M."/>
            <person name="Coutinho P.M."/>
            <person name="Cullen D."/>
            <person name="Cullen D."/>
            <person name="Gathman A."/>
            <person name="Goodell B."/>
            <person name="Henrissat B."/>
            <person name="Ihrmark K."/>
            <person name="Kauserud H."/>
            <person name="Kohler A."/>
            <person name="LaButti K."/>
            <person name="Lapidus A."/>
            <person name="Lavin J.L."/>
            <person name="Lee Y.-H."/>
            <person name="Lindquist E."/>
            <person name="Lilly W."/>
            <person name="Lucas S."/>
            <person name="Morin E."/>
            <person name="Murat C."/>
            <person name="Oguiza J.A."/>
            <person name="Park J."/>
            <person name="Pisabarro A.G."/>
            <person name="Riley R."/>
            <person name="Rosling A."/>
            <person name="Salamov A."/>
            <person name="Schmidt O."/>
            <person name="Schmutz J."/>
            <person name="Skrede I."/>
            <person name="Stenlid J."/>
            <person name="Wiebenga A."/>
            <person name="Xie X."/>
            <person name="Kues U."/>
            <person name="Hibbett D.S."/>
            <person name="Hoffmeister D."/>
            <person name="Hogberg N."/>
            <person name="Martin F."/>
            <person name="Grigoriev I.V."/>
            <person name="Watkinson S.C."/>
        </authorList>
    </citation>
    <scope>NUCLEOTIDE SEQUENCE</scope>
    <source>
        <strain evidence="1">S7.9</strain>
    </source>
</reference>
<dbReference type="KEGG" id="sla:SERLADRAFT_468436"/>
<dbReference type="RefSeq" id="XP_007318741.1">
    <property type="nucleotide sequence ID" value="XM_007318679.1"/>
</dbReference>
<dbReference type="HOGENOM" id="CLU_2869009_0_0_1"/>
<sequence>MNKTIALPVLSMASQPTYLVKLHFRYCSIASVAVLLRRKGDTHFQVRYGSGIHTSRMVTWIQTI</sequence>
<name>F8NXQ0_SERL9</name>
<proteinExistence type="predicted"/>
<dbReference type="AlphaFoldDB" id="F8NXQ0"/>